<evidence type="ECO:0000313" key="2">
    <source>
        <dbReference type="EMBL" id="MFC3097382.1"/>
    </source>
</evidence>
<sequence>MAATDIAITLATFIRFEAPGGDVLLADGGVVKFGGDTFDSWHAVFGAIQKIDVIRSTIGDMAERGKLVLAPNPEASVSSWYNFGIRNARVRVWMGELEADGVTCTDAKRLADWQVDEITRVQMMGQDLLQIDMIGRGEKLFLTNEGNVCSDRFHQSLFPGERGFENCTDEQGYFAWGAESPQRANPVRGGSTPTPTRGRGRVAGI</sequence>
<dbReference type="EMBL" id="JBHRST010000008">
    <property type="protein sequence ID" value="MFC3097382.1"/>
    <property type="molecule type" value="Genomic_DNA"/>
</dbReference>
<reference evidence="3" key="1">
    <citation type="journal article" date="2019" name="Int. J. Syst. Evol. Microbiol.">
        <title>The Global Catalogue of Microorganisms (GCM) 10K type strain sequencing project: providing services to taxonomists for standard genome sequencing and annotation.</title>
        <authorList>
            <consortium name="The Broad Institute Genomics Platform"/>
            <consortium name="The Broad Institute Genome Sequencing Center for Infectious Disease"/>
            <person name="Wu L."/>
            <person name="Ma J."/>
        </authorList>
    </citation>
    <scope>NUCLEOTIDE SEQUENCE [LARGE SCALE GENOMIC DNA]</scope>
    <source>
        <strain evidence="3">KCTC 52607</strain>
    </source>
</reference>
<accession>A0ABV7E6Y3</accession>
<gene>
    <name evidence="2" type="ORF">ACFODU_06140</name>
</gene>
<protein>
    <submittedName>
        <fullName evidence="2">Uncharacterized protein</fullName>
    </submittedName>
</protein>
<comment type="caution">
    <text evidence="2">The sequence shown here is derived from an EMBL/GenBank/DDBJ whole genome shotgun (WGS) entry which is preliminary data.</text>
</comment>
<proteinExistence type="predicted"/>
<feature type="compositionally biased region" description="Low complexity" evidence="1">
    <location>
        <begin position="186"/>
        <end position="197"/>
    </location>
</feature>
<dbReference type="Proteomes" id="UP001595456">
    <property type="component" value="Unassembled WGS sequence"/>
</dbReference>
<dbReference type="RefSeq" id="WP_336926168.1">
    <property type="nucleotide sequence ID" value="NZ_JBANRO010000006.1"/>
</dbReference>
<evidence type="ECO:0000313" key="3">
    <source>
        <dbReference type="Proteomes" id="UP001595456"/>
    </source>
</evidence>
<organism evidence="2 3">
    <name type="scientific">Alteraurantiacibacter palmitatis</name>
    <dbReference type="NCBI Taxonomy" id="2054628"/>
    <lineage>
        <taxon>Bacteria</taxon>
        <taxon>Pseudomonadati</taxon>
        <taxon>Pseudomonadota</taxon>
        <taxon>Alphaproteobacteria</taxon>
        <taxon>Sphingomonadales</taxon>
        <taxon>Erythrobacteraceae</taxon>
        <taxon>Alteraurantiacibacter</taxon>
    </lineage>
</organism>
<keyword evidence="3" id="KW-1185">Reference proteome</keyword>
<feature type="region of interest" description="Disordered" evidence="1">
    <location>
        <begin position="180"/>
        <end position="205"/>
    </location>
</feature>
<name>A0ABV7E6Y3_9SPHN</name>
<evidence type="ECO:0000256" key="1">
    <source>
        <dbReference type="SAM" id="MobiDB-lite"/>
    </source>
</evidence>